<dbReference type="Pfam" id="PF00535">
    <property type="entry name" value="Glycos_transf_2"/>
    <property type="match status" value="1"/>
</dbReference>
<dbReference type="PATRIC" id="fig|1317121.7.peg.2664"/>
<dbReference type="STRING" id="1317121.ATO11_09940"/>
<dbReference type="EMBL" id="AQQZ01000004">
    <property type="protein sequence ID" value="KNG93885.1"/>
    <property type="molecule type" value="Genomic_DNA"/>
</dbReference>
<evidence type="ECO:0000259" key="1">
    <source>
        <dbReference type="Pfam" id="PF00535"/>
    </source>
</evidence>
<sequence>MIGPCLRAVLESDHDGPVQCVVVANGCTDDTVAKARAKAADFAARGWEFEVLDLPEGGKPGALNAGDAAALHPVRIYLDADVEISPALMGGLVTMLDRPDAAYASGRVTIPRARTWVTRAYARFYRQVPFMTHGVPGCGLFAVNAAGRARWGDWPGIISDDTFARLNFAPQERHGVDAPYSWPLVEGWDALVRVRRRQNAGVDELARSHPALMANDDKPRFGPGAVLAAALKAPAGFAVYGAVALAVRATRNRATGWSRGR</sequence>
<gene>
    <name evidence="2" type="ORF">ATO11_09940</name>
</gene>
<name>A0A0L1JQ38_9RHOB</name>
<evidence type="ECO:0000313" key="3">
    <source>
        <dbReference type="Proteomes" id="UP000036938"/>
    </source>
</evidence>
<reference evidence="2" key="1">
    <citation type="journal article" date="2015" name="Int. J. Syst. Evol. Microbiol.">
        <title>Aestuariivita atlantica sp. nov., isolated from deep sea sediment of the Atlantic Ocean.</title>
        <authorList>
            <person name="Li G."/>
            <person name="Lai Q."/>
            <person name="Du Y."/>
            <person name="Liu X."/>
            <person name="Sun F."/>
            <person name="Shao Z."/>
        </authorList>
    </citation>
    <scope>NUCLEOTIDE SEQUENCE [LARGE SCALE GENOMIC DNA]</scope>
    <source>
        <strain evidence="2">22II-S11-z3</strain>
    </source>
</reference>
<evidence type="ECO:0000313" key="2">
    <source>
        <dbReference type="EMBL" id="KNG93885.1"/>
    </source>
</evidence>
<keyword evidence="2" id="KW-0808">Transferase</keyword>
<dbReference type="GO" id="GO:0016740">
    <property type="term" value="F:transferase activity"/>
    <property type="evidence" value="ECO:0007669"/>
    <property type="project" value="UniProtKB-KW"/>
</dbReference>
<comment type="caution">
    <text evidence="2">The sequence shown here is derived from an EMBL/GenBank/DDBJ whole genome shotgun (WGS) entry which is preliminary data.</text>
</comment>
<dbReference type="AlphaFoldDB" id="A0A0L1JQ38"/>
<proteinExistence type="predicted"/>
<organism evidence="2 3">
    <name type="scientific">Pseudaestuariivita atlantica</name>
    <dbReference type="NCBI Taxonomy" id="1317121"/>
    <lineage>
        <taxon>Bacteria</taxon>
        <taxon>Pseudomonadati</taxon>
        <taxon>Pseudomonadota</taxon>
        <taxon>Alphaproteobacteria</taxon>
        <taxon>Rhodobacterales</taxon>
        <taxon>Paracoccaceae</taxon>
        <taxon>Pseudaestuariivita</taxon>
    </lineage>
</organism>
<dbReference type="Gene3D" id="3.90.550.10">
    <property type="entry name" value="Spore Coat Polysaccharide Biosynthesis Protein SpsA, Chain A"/>
    <property type="match status" value="1"/>
</dbReference>
<feature type="domain" description="Glycosyltransferase 2-like" evidence="1">
    <location>
        <begin position="2"/>
        <end position="120"/>
    </location>
</feature>
<accession>A0A0L1JQ38</accession>
<dbReference type="SUPFAM" id="SSF53448">
    <property type="entry name" value="Nucleotide-diphospho-sugar transferases"/>
    <property type="match status" value="1"/>
</dbReference>
<keyword evidence="3" id="KW-1185">Reference proteome</keyword>
<protein>
    <submittedName>
        <fullName evidence="2">Glycosyl transferase</fullName>
    </submittedName>
</protein>
<dbReference type="InterPro" id="IPR029044">
    <property type="entry name" value="Nucleotide-diphossugar_trans"/>
</dbReference>
<dbReference type="InterPro" id="IPR001173">
    <property type="entry name" value="Glyco_trans_2-like"/>
</dbReference>
<dbReference type="Proteomes" id="UP000036938">
    <property type="component" value="Unassembled WGS sequence"/>
</dbReference>